<dbReference type="InterPro" id="IPR010351">
    <property type="entry name" value="DUF943"/>
</dbReference>
<comment type="caution">
    <text evidence="1">The sequence shown here is derived from an EMBL/GenBank/DDBJ whole genome shotgun (WGS) entry which is preliminary data.</text>
</comment>
<dbReference type="Proteomes" id="UP000786875">
    <property type="component" value="Unassembled WGS sequence"/>
</dbReference>
<sequence>MFSIIITLSAFLYYRIMIDTAPVAIIAIHNNNGFSSVLVRNFPYSDKKRIKWWLDHKQYLKENYGIPQSDTQGSFTVIFWDFGDGYKETDGYDSLCFRDVVLPKNCIDKNALLSVKNGKNSGLEFWVDSGIYRITQDGYYKMRKYQ</sequence>
<dbReference type="EMBL" id="JABBFO010000022">
    <property type="protein sequence ID" value="MBT0728510.1"/>
    <property type="molecule type" value="Genomic_DNA"/>
</dbReference>
<evidence type="ECO:0000313" key="2">
    <source>
        <dbReference type="Proteomes" id="UP000786875"/>
    </source>
</evidence>
<name>A0ABS5T842_9GAMM</name>
<protein>
    <submittedName>
        <fullName evidence="1">DUF943 family protein</fullName>
    </submittedName>
</protein>
<organism evidence="1 2">
    <name type="scientific">Rosenbergiella australiborealis</name>
    <dbReference type="NCBI Taxonomy" id="1544696"/>
    <lineage>
        <taxon>Bacteria</taxon>
        <taxon>Pseudomonadati</taxon>
        <taxon>Pseudomonadota</taxon>
        <taxon>Gammaproteobacteria</taxon>
        <taxon>Enterobacterales</taxon>
        <taxon>Erwiniaceae</taxon>
        <taxon>Rosenbergiella</taxon>
    </lineage>
</organism>
<keyword evidence="2" id="KW-1185">Reference proteome</keyword>
<dbReference type="Pfam" id="PF06092">
    <property type="entry name" value="DUF943"/>
    <property type="match status" value="1"/>
</dbReference>
<evidence type="ECO:0000313" key="1">
    <source>
        <dbReference type="EMBL" id="MBT0728510.1"/>
    </source>
</evidence>
<proteinExistence type="predicted"/>
<reference evidence="1 2" key="1">
    <citation type="submission" date="2020-04" db="EMBL/GenBank/DDBJ databases">
        <title>Genome sequencing of Rosenbergiella species.</title>
        <authorList>
            <person name="Alvarez-Perez S."/>
            <person name="Lievens B."/>
        </authorList>
    </citation>
    <scope>NUCLEOTIDE SEQUENCE [LARGE SCALE GENOMIC DNA]</scope>
    <source>
        <strain evidence="1 2">CdVSA20.1</strain>
    </source>
</reference>
<gene>
    <name evidence="1" type="ORF">HGT73_14280</name>
</gene>
<accession>A0ABS5T842</accession>